<feature type="compositionally biased region" description="Polar residues" evidence="6">
    <location>
        <begin position="34"/>
        <end position="48"/>
    </location>
</feature>
<gene>
    <name evidence="8" type="ORF">LPB140_00895</name>
</gene>
<feature type="region of interest" description="Disordered" evidence="6">
    <location>
        <begin position="25"/>
        <end position="56"/>
    </location>
</feature>
<organism evidence="8 9">
    <name type="scientific">Sphingorhabdus lutea</name>
    <dbReference type="NCBI Taxonomy" id="1913578"/>
    <lineage>
        <taxon>Bacteria</taxon>
        <taxon>Pseudomonadati</taxon>
        <taxon>Pseudomonadota</taxon>
        <taxon>Alphaproteobacteria</taxon>
        <taxon>Sphingomonadales</taxon>
        <taxon>Sphingomonadaceae</taxon>
        <taxon>Sphingorhabdus</taxon>
    </lineage>
</organism>
<dbReference type="InterPro" id="IPR010583">
    <property type="entry name" value="MipA"/>
</dbReference>
<name>A0A1L3J920_9SPHN</name>
<keyword evidence="9" id="KW-1185">Reference proteome</keyword>
<evidence type="ECO:0000256" key="4">
    <source>
        <dbReference type="ARBA" id="ARBA00023136"/>
    </source>
</evidence>
<evidence type="ECO:0000313" key="8">
    <source>
        <dbReference type="EMBL" id="APG61632.1"/>
    </source>
</evidence>
<feature type="signal peptide" evidence="7">
    <location>
        <begin position="1"/>
        <end position="23"/>
    </location>
</feature>
<sequence length="310" mass="32930">MQKYIPALIAISFLVAHSNPAIAVTTEHDETTQDKSVSTQKTKANNPEKSGPPASFGETIFDDNWVTIGVGVGSGASYEGSDNSRIFPAPIILGKISGYSFGARGPGLYVDFVKNKDKKRVKPILGPQFRVRTDRTGNLKDPVVEQLGERKAAIEIGAVTGVEINKVLNPFDSLTLGADFLFDISGRHNGIISTPYAAYSTPLSRAAFARFSISADIVDDDYAQYYYNVDAQQSSASGLPIFNAKGGAKSVGANLLGGYDLSGNALDGGFSLFGLVSYSRLKNSAAQTPATSIRGTANQWFLAGGVSYSF</sequence>
<dbReference type="STRING" id="1913578.LPB140_00895"/>
<dbReference type="Pfam" id="PF06629">
    <property type="entry name" value="MipA"/>
    <property type="match status" value="1"/>
</dbReference>
<comment type="similarity">
    <text evidence="2">Belongs to the MipA/OmpV family.</text>
</comment>
<keyword evidence="3 7" id="KW-0732">Signal</keyword>
<evidence type="ECO:0000256" key="3">
    <source>
        <dbReference type="ARBA" id="ARBA00022729"/>
    </source>
</evidence>
<comment type="subcellular location">
    <subcellularLocation>
        <location evidence="1">Cell outer membrane</location>
    </subcellularLocation>
</comment>
<evidence type="ECO:0000256" key="7">
    <source>
        <dbReference type="SAM" id="SignalP"/>
    </source>
</evidence>
<proteinExistence type="inferred from homology"/>
<reference evidence="8 9" key="1">
    <citation type="submission" date="2016-11" db="EMBL/GenBank/DDBJ databases">
        <title>Sphingorhabdus sp. LPB0140, isolated from marine environment.</title>
        <authorList>
            <person name="Kim E."/>
            <person name="Yi H."/>
        </authorList>
    </citation>
    <scope>NUCLEOTIDE SEQUENCE [LARGE SCALE GENOMIC DNA]</scope>
    <source>
        <strain evidence="8 9">LPB0140</strain>
    </source>
</reference>
<evidence type="ECO:0000256" key="6">
    <source>
        <dbReference type="SAM" id="MobiDB-lite"/>
    </source>
</evidence>
<evidence type="ECO:0000256" key="5">
    <source>
        <dbReference type="ARBA" id="ARBA00023237"/>
    </source>
</evidence>
<dbReference type="EMBL" id="CP018154">
    <property type="protein sequence ID" value="APG61632.1"/>
    <property type="molecule type" value="Genomic_DNA"/>
</dbReference>
<evidence type="ECO:0000313" key="9">
    <source>
        <dbReference type="Proteomes" id="UP000242561"/>
    </source>
</evidence>
<evidence type="ECO:0000256" key="1">
    <source>
        <dbReference type="ARBA" id="ARBA00004442"/>
    </source>
</evidence>
<dbReference type="RefSeq" id="WP_072558277.1">
    <property type="nucleotide sequence ID" value="NZ_CP018154.1"/>
</dbReference>
<keyword evidence="5" id="KW-0998">Cell outer membrane</keyword>
<dbReference type="PANTHER" id="PTHR38776">
    <property type="entry name" value="MLTA-INTERACTING PROTEIN-RELATED"/>
    <property type="match status" value="1"/>
</dbReference>
<dbReference type="AlphaFoldDB" id="A0A1L3J920"/>
<evidence type="ECO:0000256" key="2">
    <source>
        <dbReference type="ARBA" id="ARBA00005722"/>
    </source>
</evidence>
<protein>
    <recommendedName>
        <fullName evidence="10">MipA/OmpV family protein</fullName>
    </recommendedName>
</protein>
<evidence type="ECO:0008006" key="10">
    <source>
        <dbReference type="Google" id="ProtNLM"/>
    </source>
</evidence>
<dbReference type="GO" id="GO:0009279">
    <property type="term" value="C:cell outer membrane"/>
    <property type="evidence" value="ECO:0007669"/>
    <property type="project" value="UniProtKB-SubCell"/>
</dbReference>
<dbReference type="PANTHER" id="PTHR38776:SF1">
    <property type="entry name" value="MLTA-INTERACTING PROTEIN-RELATED"/>
    <property type="match status" value="1"/>
</dbReference>
<feature type="chain" id="PRO_5012046664" description="MipA/OmpV family protein" evidence="7">
    <location>
        <begin position="24"/>
        <end position="310"/>
    </location>
</feature>
<dbReference type="Proteomes" id="UP000242561">
    <property type="component" value="Chromosome"/>
</dbReference>
<accession>A0A1L3J920</accession>
<dbReference type="KEGG" id="sphl:LPB140_00895"/>
<keyword evidence="4" id="KW-0472">Membrane</keyword>